<keyword evidence="3" id="KW-1185">Reference proteome</keyword>
<dbReference type="Proteomes" id="UP000439903">
    <property type="component" value="Unassembled WGS sequence"/>
</dbReference>
<feature type="transmembrane region" description="Helical" evidence="1">
    <location>
        <begin position="288"/>
        <end position="305"/>
    </location>
</feature>
<organism evidence="2 3">
    <name type="scientific">Gigaspora margarita</name>
    <dbReference type="NCBI Taxonomy" id="4874"/>
    <lineage>
        <taxon>Eukaryota</taxon>
        <taxon>Fungi</taxon>
        <taxon>Fungi incertae sedis</taxon>
        <taxon>Mucoromycota</taxon>
        <taxon>Glomeromycotina</taxon>
        <taxon>Glomeromycetes</taxon>
        <taxon>Diversisporales</taxon>
        <taxon>Gigasporaceae</taxon>
        <taxon>Gigaspora</taxon>
    </lineage>
</organism>
<dbReference type="EMBL" id="WTPW01000184">
    <property type="protein sequence ID" value="KAF0538235.1"/>
    <property type="molecule type" value="Genomic_DNA"/>
</dbReference>
<proteinExistence type="predicted"/>
<keyword evidence="1" id="KW-1133">Transmembrane helix</keyword>
<evidence type="ECO:0000313" key="2">
    <source>
        <dbReference type="EMBL" id="KAF0538235.1"/>
    </source>
</evidence>
<feature type="transmembrane region" description="Helical" evidence="1">
    <location>
        <begin position="44"/>
        <end position="64"/>
    </location>
</feature>
<feature type="transmembrane region" description="Helical" evidence="1">
    <location>
        <begin position="178"/>
        <end position="201"/>
    </location>
</feature>
<accession>A0A8H4AVV1</accession>
<dbReference type="AlphaFoldDB" id="A0A8H4AVV1"/>
<gene>
    <name evidence="2" type="ORF">F8M41_008057</name>
</gene>
<sequence length="565" mass="63900">MLKPDTSQIVADVGLGMRDFTGLLTLIGSDAVDNSMGRIAIDPLSFMMSVISSFGLIGLTRNLLKQAIGKYNCEALGFDIRGIMSTYKNPFNNEFYNLRGLIRCRVLTENGLENIPGSVRTYFLYLRGVRAWKDKIIVYANIKKSIKTIYLKLSVLATVTAILSTLRLLAVISVVDFIGFTAIITYVNAVLLGLFGFSVWFHYIRTIFNGESEDDNAVVWLVTTTRDNYGERTTHYTILKGFKPLNKKEMINKPMVLTRILAGFAMVTSIISYTAILSLLQYAEPSNITVWLLVECALCLLRMIVWASPKVKALLAPTSDHSIQPIEENDEKIWKQKTWFTTAPTKQWSLFSNMPSGENIEKSHIALCPSKNIRWTNENLLKLLKAGLVYDIDAVGANNYVSLILMSSVAGRCKFIRRYNLDTVFEDIQKEYTNNLLLMNNIGLREFSDILEIPEWALGKDNTAIGKYLNHYGREMWIIVECPGDPYDLNIRMPRPERQITKKGYSFIKSQWFEMDIIGVAKQQGIDVDPKDIGKPRPCDDPFTIERLSPKVDMSGAPKYADCVV</sequence>
<evidence type="ECO:0000256" key="1">
    <source>
        <dbReference type="SAM" id="Phobius"/>
    </source>
</evidence>
<reference evidence="2 3" key="1">
    <citation type="journal article" date="2019" name="Environ. Microbiol.">
        <title>At the nexus of three kingdoms: the genome of the mycorrhizal fungus Gigaspora margarita provides insights into plant, endobacterial and fungal interactions.</title>
        <authorList>
            <person name="Venice F."/>
            <person name="Ghignone S."/>
            <person name="Salvioli di Fossalunga A."/>
            <person name="Amselem J."/>
            <person name="Novero M."/>
            <person name="Xianan X."/>
            <person name="Sedzielewska Toro K."/>
            <person name="Morin E."/>
            <person name="Lipzen A."/>
            <person name="Grigoriev I.V."/>
            <person name="Henrissat B."/>
            <person name="Martin F.M."/>
            <person name="Bonfante P."/>
        </authorList>
    </citation>
    <scope>NUCLEOTIDE SEQUENCE [LARGE SCALE GENOMIC DNA]</scope>
    <source>
        <strain evidence="2 3">BEG34</strain>
    </source>
</reference>
<dbReference type="OrthoDB" id="2309368at2759"/>
<name>A0A8H4AVV1_GIGMA</name>
<evidence type="ECO:0000313" key="3">
    <source>
        <dbReference type="Proteomes" id="UP000439903"/>
    </source>
</evidence>
<keyword evidence="1" id="KW-0472">Membrane</keyword>
<comment type="caution">
    <text evidence="2">The sequence shown here is derived from an EMBL/GenBank/DDBJ whole genome shotgun (WGS) entry which is preliminary data.</text>
</comment>
<keyword evidence="1" id="KW-0812">Transmembrane</keyword>
<feature type="transmembrane region" description="Helical" evidence="1">
    <location>
        <begin position="149"/>
        <end position="172"/>
    </location>
</feature>
<protein>
    <submittedName>
        <fullName evidence="2">Uncharacterized protein</fullName>
    </submittedName>
</protein>
<feature type="transmembrane region" description="Helical" evidence="1">
    <location>
        <begin position="256"/>
        <end position="276"/>
    </location>
</feature>